<sequence>MDKTEFYELVKHRQSTRAYDTDRTVDREIINRILEAGRLSPSACNAQPWHFIVVDEPELKNKVADAASARLLGMNHFTKQAPVHIIVIEEKVNLSSGIGGLVKDKHFAFLDIGIAAAHICLAAEAEGLGTCILGWFAEGKMKKLLNIPDSKRVVLDIVLGYPAQLVREKKRKPAEEIISYNTYK</sequence>
<feature type="domain" description="Nitroreductase" evidence="3">
    <location>
        <begin position="10"/>
        <end position="70"/>
    </location>
</feature>
<comment type="similarity">
    <text evidence="1">Belongs to the nitroreductase family.</text>
</comment>
<comment type="caution">
    <text evidence="4">The sequence shown here is derived from an EMBL/GenBank/DDBJ whole genome shotgun (WGS) entry which is preliminary data.</text>
</comment>
<dbReference type="PANTHER" id="PTHR43673">
    <property type="entry name" value="NAD(P)H NITROREDUCTASE YDGI-RELATED"/>
    <property type="match status" value="1"/>
</dbReference>
<dbReference type="RefSeq" id="WP_183306947.1">
    <property type="nucleotide sequence ID" value="NZ_JACIEP010000006.1"/>
</dbReference>
<proteinExistence type="inferred from homology"/>
<dbReference type="PANTHER" id="PTHR43673:SF10">
    <property type="entry name" value="NADH DEHYDROGENASE_NAD(P)H NITROREDUCTASE XCC3605-RELATED"/>
    <property type="match status" value="1"/>
</dbReference>
<dbReference type="EMBL" id="JACIEP010000006">
    <property type="protein sequence ID" value="MBB4036030.1"/>
    <property type="molecule type" value="Genomic_DNA"/>
</dbReference>
<keyword evidence="2" id="KW-0560">Oxidoreductase</keyword>
<keyword evidence="5" id="KW-1185">Reference proteome</keyword>
<organism evidence="4 5">
    <name type="scientific">Dysgonomonas hofstadii</name>
    <dbReference type="NCBI Taxonomy" id="637886"/>
    <lineage>
        <taxon>Bacteria</taxon>
        <taxon>Pseudomonadati</taxon>
        <taxon>Bacteroidota</taxon>
        <taxon>Bacteroidia</taxon>
        <taxon>Bacteroidales</taxon>
        <taxon>Dysgonomonadaceae</taxon>
        <taxon>Dysgonomonas</taxon>
    </lineage>
</organism>
<dbReference type="Pfam" id="PF00881">
    <property type="entry name" value="Nitroreductase"/>
    <property type="match status" value="2"/>
</dbReference>
<evidence type="ECO:0000256" key="1">
    <source>
        <dbReference type="ARBA" id="ARBA00007118"/>
    </source>
</evidence>
<evidence type="ECO:0000313" key="4">
    <source>
        <dbReference type="EMBL" id="MBB4036030.1"/>
    </source>
</evidence>
<gene>
    <name evidence="4" type="ORF">GGR21_001931</name>
</gene>
<evidence type="ECO:0000313" key="5">
    <source>
        <dbReference type="Proteomes" id="UP000555103"/>
    </source>
</evidence>
<name>A0A840CJ94_9BACT</name>
<dbReference type="GO" id="GO:0016491">
    <property type="term" value="F:oxidoreductase activity"/>
    <property type="evidence" value="ECO:0007669"/>
    <property type="project" value="UniProtKB-KW"/>
</dbReference>
<dbReference type="SUPFAM" id="SSF55469">
    <property type="entry name" value="FMN-dependent nitroreductase-like"/>
    <property type="match status" value="1"/>
</dbReference>
<feature type="domain" description="Nitroreductase" evidence="3">
    <location>
        <begin position="74"/>
        <end position="161"/>
    </location>
</feature>
<accession>A0A840CJ94</accession>
<dbReference type="InterPro" id="IPR029479">
    <property type="entry name" value="Nitroreductase"/>
</dbReference>
<dbReference type="Proteomes" id="UP000555103">
    <property type="component" value="Unassembled WGS sequence"/>
</dbReference>
<protein>
    <submittedName>
        <fullName evidence="4">Nitroreductase</fullName>
    </submittedName>
</protein>
<dbReference type="InterPro" id="IPR000415">
    <property type="entry name" value="Nitroreductase-like"/>
</dbReference>
<dbReference type="Gene3D" id="3.40.109.10">
    <property type="entry name" value="NADH Oxidase"/>
    <property type="match status" value="1"/>
</dbReference>
<evidence type="ECO:0000256" key="2">
    <source>
        <dbReference type="ARBA" id="ARBA00023002"/>
    </source>
</evidence>
<dbReference type="AlphaFoldDB" id="A0A840CJ94"/>
<evidence type="ECO:0000259" key="3">
    <source>
        <dbReference type="Pfam" id="PF00881"/>
    </source>
</evidence>
<reference evidence="4 5" key="1">
    <citation type="submission" date="2020-08" db="EMBL/GenBank/DDBJ databases">
        <title>Genomic Encyclopedia of Type Strains, Phase IV (KMG-IV): sequencing the most valuable type-strain genomes for metagenomic binning, comparative biology and taxonomic classification.</title>
        <authorList>
            <person name="Goeker M."/>
        </authorList>
    </citation>
    <scope>NUCLEOTIDE SEQUENCE [LARGE SCALE GENOMIC DNA]</scope>
    <source>
        <strain evidence="4 5">DSM 104969</strain>
    </source>
</reference>